<organism evidence="13 14">
    <name type="scientific">Sarcophilus harrisii</name>
    <name type="common">Tasmanian devil</name>
    <name type="synonym">Sarcophilus laniarius</name>
    <dbReference type="NCBI Taxonomy" id="9305"/>
    <lineage>
        <taxon>Eukaryota</taxon>
        <taxon>Metazoa</taxon>
        <taxon>Chordata</taxon>
        <taxon>Craniata</taxon>
        <taxon>Vertebrata</taxon>
        <taxon>Euteleostomi</taxon>
        <taxon>Mammalia</taxon>
        <taxon>Metatheria</taxon>
        <taxon>Dasyuromorphia</taxon>
        <taxon>Dasyuridae</taxon>
        <taxon>Sarcophilus</taxon>
    </lineage>
</organism>
<keyword evidence="10" id="KW-0732">Signal</keyword>
<evidence type="ECO:0000256" key="3">
    <source>
        <dbReference type="ARBA" id="ARBA00017827"/>
    </source>
</evidence>
<dbReference type="InterPro" id="IPR001124">
    <property type="entry name" value="Lipid-bd_serum_glycop_C"/>
</dbReference>
<dbReference type="InterPro" id="IPR017943">
    <property type="entry name" value="Bactericidal_perm-incr_a/b_dom"/>
</dbReference>
<reference evidence="13" key="3">
    <citation type="submission" date="2025-09" db="UniProtKB">
        <authorList>
            <consortium name="Ensembl"/>
        </authorList>
    </citation>
    <scope>IDENTIFICATION</scope>
</reference>
<dbReference type="GeneTree" id="ENSGT01150000286994"/>
<comment type="domain">
    <text evidence="10">The N-terminal region may be exposed to the interior of the granule, whereas the C-terminal portion may be embedded in the membrane. During phagocytosis and degranulation, proteases may be released and activated and cleave BPI at the junction of the N- and C-terminal portions of the molecule, providing controlled release of the N-terminal antibacterial fragment when bacteria are ingested.</text>
</comment>
<dbReference type="Pfam" id="PF01273">
    <property type="entry name" value="LBP_BPI_CETP"/>
    <property type="match status" value="1"/>
</dbReference>
<evidence type="ECO:0000256" key="4">
    <source>
        <dbReference type="ARBA" id="ARBA00022529"/>
    </source>
</evidence>
<evidence type="ECO:0000256" key="6">
    <source>
        <dbReference type="ARBA" id="ARBA00022859"/>
    </source>
</evidence>
<dbReference type="Gene3D" id="3.15.20.10">
    <property type="entry name" value="Bactericidal permeability-increasing protein, domain 2"/>
    <property type="match status" value="1"/>
</dbReference>
<dbReference type="GO" id="GO:0031663">
    <property type="term" value="P:lipopolysaccharide-mediated signaling pathway"/>
    <property type="evidence" value="ECO:0007669"/>
    <property type="project" value="TreeGrafter"/>
</dbReference>
<evidence type="ECO:0000256" key="2">
    <source>
        <dbReference type="ARBA" id="ARBA00007292"/>
    </source>
</evidence>
<protein>
    <recommendedName>
        <fullName evidence="3 10">Bactericidal permeability-increasing protein</fullName>
        <shortName evidence="10">BPI</shortName>
    </recommendedName>
</protein>
<dbReference type="GO" id="GO:0001530">
    <property type="term" value="F:lipopolysaccharide binding"/>
    <property type="evidence" value="ECO:0007669"/>
    <property type="project" value="TreeGrafter"/>
</dbReference>
<dbReference type="AlphaFoldDB" id="G3VXV9"/>
<evidence type="ECO:0000259" key="11">
    <source>
        <dbReference type="SMART" id="SM00328"/>
    </source>
</evidence>
<dbReference type="InterPro" id="IPR017942">
    <property type="entry name" value="Lipid-bd_serum_glycop_N"/>
</dbReference>
<dbReference type="SMART" id="SM00329">
    <property type="entry name" value="BPI2"/>
    <property type="match status" value="1"/>
</dbReference>
<sequence>MKINLPMHLGIGKYEFVRMAITKLLLPRSQIFAMPEGPKLFLSDVLIHINGKWSDDKNNKEHIPFDLRLDGMTVTVTFYLGKNDKSHITISVASCNIHIDHVNIFSSINQSLLRNLYKQNFQTILQTDINKKICKVIRDATTSYMEPYLQTMPVKVNVDEIAGIDYTPMKPPQISNHNLDIPLRGNFFSLTKHKSHPSHPPIMNFHGSQLQMIFFAVSHTLFDSAKHVYQDAGIKFLHVTNSKLLKDSKFPLTTRYYGTLIPGLSKKFPNMEMKIDVGLPPLPTVVYNSRHKMSLTSVLSVHVYAISPRSSHSLLFTLSLDTSVTLHLSVKNGTISGHLSLESIKIKLKHSNVGNFQESVLHQVFVHYMNEVWIPTVNRRLEKGYPLPIPVNLHFFNYIVYPHKNFLVFGSDFNYF</sequence>
<dbReference type="PANTHER" id="PTHR10504">
    <property type="entry name" value="BACTERICIDAL PERMEABILITY-INCREASING BPI PROTEIN-RELATED"/>
    <property type="match status" value="1"/>
</dbReference>
<name>G3VXV9_SARHA</name>
<reference evidence="13" key="2">
    <citation type="submission" date="2025-08" db="UniProtKB">
        <authorList>
            <consortium name="Ensembl"/>
        </authorList>
    </citation>
    <scope>IDENTIFICATION</scope>
</reference>
<keyword evidence="8 10" id="KW-1015">Disulfide bond</keyword>
<evidence type="ECO:0000256" key="9">
    <source>
        <dbReference type="ARBA" id="ARBA00025943"/>
    </source>
</evidence>
<comment type="similarity">
    <text evidence="2">Belongs to the BPI/LBP/Plunc superfamily. BPI/LBP family.</text>
</comment>
<gene>
    <name evidence="13" type="primary">LOC111718869</name>
</gene>
<dbReference type="SMART" id="SM00328">
    <property type="entry name" value="BPI1"/>
    <property type="match status" value="1"/>
</dbReference>
<reference evidence="13 14" key="1">
    <citation type="journal article" date="2011" name="Proc. Natl. Acad. Sci. U.S.A.">
        <title>Genetic diversity and population structure of the endangered marsupial Sarcophilus harrisii (Tasmanian devil).</title>
        <authorList>
            <person name="Miller W."/>
            <person name="Hayes V.M."/>
            <person name="Ratan A."/>
            <person name="Petersen D.C."/>
            <person name="Wittekindt N.E."/>
            <person name="Miller J."/>
            <person name="Walenz B."/>
            <person name="Knight J."/>
            <person name="Qi J."/>
            <person name="Zhao F."/>
            <person name="Wang Q."/>
            <person name="Bedoya-Reina O.C."/>
            <person name="Katiyar N."/>
            <person name="Tomsho L.P."/>
            <person name="Kasson L.M."/>
            <person name="Hardie R.A."/>
            <person name="Woodbridge P."/>
            <person name="Tindall E.A."/>
            <person name="Bertelsen M.F."/>
            <person name="Dixon D."/>
            <person name="Pyecroft S."/>
            <person name="Helgen K.M."/>
            <person name="Lesk A.M."/>
            <person name="Pringle T.H."/>
            <person name="Patterson N."/>
            <person name="Zhang Y."/>
            <person name="Kreiss A."/>
            <person name="Woods G.M."/>
            <person name="Jones M.E."/>
            <person name="Schuster S.C."/>
        </authorList>
    </citation>
    <scope>NUCLEOTIDE SEQUENCE [LARGE SCALE GENOMIC DNA]</scope>
</reference>
<evidence type="ECO:0000256" key="10">
    <source>
        <dbReference type="RuleBase" id="RU369039"/>
    </source>
</evidence>
<feature type="domain" description="Lipid-binding serum glycoprotein C-terminal" evidence="12">
    <location>
        <begin position="207"/>
        <end position="411"/>
    </location>
</feature>
<dbReference type="GO" id="GO:0045087">
    <property type="term" value="P:innate immune response"/>
    <property type="evidence" value="ECO:0007669"/>
    <property type="project" value="UniProtKB-UniRule"/>
</dbReference>
<dbReference type="Pfam" id="PF02886">
    <property type="entry name" value="LBP_BPI_CETP_C"/>
    <property type="match status" value="1"/>
</dbReference>
<evidence type="ECO:0000259" key="12">
    <source>
        <dbReference type="SMART" id="SM00329"/>
    </source>
</evidence>
<dbReference type="InterPro" id="IPR032942">
    <property type="entry name" value="BPI/LBP/Plunc"/>
</dbReference>
<evidence type="ECO:0000313" key="13">
    <source>
        <dbReference type="Ensembl" id="ENSSHAP00000008014.1"/>
    </source>
</evidence>
<evidence type="ECO:0000313" key="14">
    <source>
        <dbReference type="Proteomes" id="UP000007648"/>
    </source>
</evidence>
<evidence type="ECO:0000256" key="1">
    <source>
        <dbReference type="ARBA" id="ARBA00004197"/>
    </source>
</evidence>
<keyword evidence="5 10" id="KW-0399">Innate immunity</keyword>
<dbReference type="Ensembl" id="ENSSHAT00000008078.2">
    <property type="protein sequence ID" value="ENSSHAP00000008014.1"/>
    <property type="gene ID" value="ENSSHAG00000006950.2"/>
</dbReference>
<evidence type="ECO:0000256" key="8">
    <source>
        <dbReference type="ARBA" id="ARBA00023157"/>
    </source>
</evidence>
<keyword evidence="4 10" id="KW-0929">Antimicrobial</keyword>
<keyword evidence="14" id="KW-1185">Reference proteome</keyword>
<dbReference type="InParanoid" id="G3VXV9"/>
<proteinExistence type="inferred from homology"/>
<dbReference type="GO" id="GO:0005615">
    <property type="term" value="C:extracellular space"/>
    <property type="evidence" value="ECO:0007669"/>
    <property type="project" value="UniProtKB-UniRule"/>
</dbReference>
<accession>G3VXV9</accession>
<evidence type="ECO:0000256" key="5">
    <source>
        <dbReference type="ARBA" id="ARBA00022588"/>
    </source>
</evidence>
<feature type="domain" description="Lipid-binding serum glycoprotein N-terminal" evidence="11">
    <location>
        <begin position="1"/>
        <end position="192"/>
    </location>
</feature>
<comment type="subcellular location">
    <subcellularLocation>
        <location evidence="1">Cytoplasmic granule membrane</location>
    </subcellularLocation>
    <subcellularLocation>
        <location evidence="10">Secreted</location>
    </subcellularLocation>
</comment>
<comment type="domain">
    <text evidence="10">The N- and C-terminal barrels adopt an identical fold despite having only 13% of conserved residues.</text>
</comment>
<dbReference type="PANTHER" id="PTHR10504:SF84">
    <property type="entry name" value="BACTERICIDAL PERMEABILITY-INCREASING PROTEIN"/>
    <property type="match status" value="1"/>
</dbReference>
<dbReference type="eggNOG" id="KOG4160">
    <property type="taxonomic scope" value="Eukaryota"/>
</dbReference>
<dbReference type="GO" id="GO:0050829">
    <property type="term" value="P:defense response to Gram-negative bacterium"/>
    <property type="evidence" value="ECO:0007669"/>
    <property type="project" value="UniProtKB-UniRule"/>
</dbReference>
<dbReference type="Gene3D" id="3.15.10.10">
    <property type="entry name" value="Bactericidal permeability-increasing protein, domain 1"/>
    <property type="match status" value="1"/>
</dbReference>
<dbReference type="HOGENOM" id="CLU_028970_3_2_1"/>
<keyword evidence="7 10" id="KW-0044">Antibiotic</keyword>
<dbReference type="OMA" id="YIVYPHK"/>
<evidence type="ECO:0000256" key="7">
    <source>
        <dbReference type="ARBA" id="ARBA00023022"/>
    </source>
</evidence>
<comment type="subunit">
    <text evidence="9 10">Monomer. Homodimer; disulfide-linked.</text>
</comment>
<keyword evidence="10" id="KW-0325">Glycoprotein</keyword>
<keyword evidence="10" id="KW-0964">Secreted</keyword>
<dbReference type="FunFam" id="3.15.20.10:FF:000001">
    <property type="entry name" value="Phospholipid transfer protein"/>
    <property type="match status" value="1"/>
</dbReference>
<dbReference type="Proteomes" id="UP000007648">
    <property type="component" value="Unassembled WGS sequence"/>
</dbReference>
<keyword evidence="6 10" id="KW-0391">Immunity</keyword>
<dbReference type="SUPFAM" id="SSF55394">
    <property type="entry name" value="Bactericidal permeability-increasing protein, BPI"/>
    <property type="match status" value="2"/>
</dbReference>
<comment type="function">
    <text evidence="10">The cytotoxic action of BPI is limited to many species of Gram-negative bacteria; this specificity may be explained by a strong affinity of the very basic N-terminal half for the negatively charged lipopolysaccharides that are unique to the Gram-negative bacterial outer envelope.</text>
</comment>